<feature type="chain" id="PRO_5039520342" evidence="2">
    <location>
        <begin position="25"/>
        <end position="188"/>
    </location>
</feature>
<feature type="compositionally biased region" description="Low complexity" evidence="1">
    <location>
        <begin position="36"/>
        <end position="57"/>
    </location>
</feature>
<accession>A0A562I8B3</accession>
<proteinExistence type="predicted"/>
<dbReference type="OrthoDB" id="3406060at2"/>
<evidence type="ECO:0000313" key="3">
    <source>
        <dbReference type="EMBL" id="TWH66904.1"/>
    </source>
</evidence>
<keyword evidence="2" id="KW-0732">Signal</keyword>
<sequence length="188" mass="18899">MSPIRAHLAPIAALIMALSGCSAAQPGPPTPPPSTPVASPRVTTTGSPATPSAGAPTTPAPGTPSASTPADSPSTAAVRVVLRRSGGIAGQHRTVTVERDGRWTAVDHTGARRSGRLDAADLDRLRRLAADPGLRNVASPKPDGHCADAFAYRLTVGATVVNWLDCPTAGAPPRAASALAGLIEETTG</sequence>
<feature type="region of interest" description="Disordered" evidence="1">
    <location>
        <begin position="22"/>
        <end position="76"/>
    </location>
</feature>
<dbReference type="EMBL" id="VLKE01000001">
    <property type="protein sequence ID" value="TWH66904.1"/>
    <property type="molecule type" value="Genomic_DNA"/>
</dbReference>
<protein>
    <submittedName>
        <fullName evidence="3">Uncharacterized protein</fullName>
    </submittedName>
</protein>
<feature type="compositionally biased region" description="Pro residues" evidence="1">
    <location>
        <begin position="26"/>
        <end position="35"/>
    </location>
</feature>
<evidence type="ECO:0000313" key="4">
    <source>
        <dbReference type="Proteomes" id="UP000319825"/>
    </source>
</evidence>
<reference evidence="3 4" key="1">
    <citation type="submission" date="2019-07" db="EMBL/GenBank/DDBJ databases">
        <title>R&amp;d 2014.</title>
        <authorList>
            <person name="Klenk H.-P."/>
        </authorList>
    </citation>
    <scope>NUCLEOTIDE SEQUENCE [LARGE SCALE GENOMIC DNA]</scope>
    <source>
        <strain evidence="3 4">DSM 43868</strain>
    </source>
</reference>
<dbReference type="AlphaFoldDB" id="A0A562I8B3"/>
<evidence type="ECO:0000256" key="2">
    <source>
        <dbReference type="SAM" id="SignalP"/>
    </source>
</evidence>
<organism evidence="3 4">
    <name type="scientific">Micromonospora olivasterospora</name>
    <dbReference type="NCBI Taxonomy" id="1880"/>
    <lineage>
        <taxon>Bacteria</taxon>
        <taxon>Bacillati</taxon>
        <taxon>Actinomycetota</taxon>
        <taxon>Actinomycetes</taxon>
        <taxon>Micromonosporales</taxon>
        <taxon>Micromonosporaceae</taxon>
        <taxon>Micromonospora</taxon>
    </lineage>
</organism>
<dbReference type="PROSITE" id="PS51257">
    <property type="entry name" value="PROKAR_LIPOPROTEIN"/>
    <property type="match status" value="1"/>
</dbReference>
<dbReference type="RefSeq" id="WP_145773897.1">
    <property type="nucleotide sequence ID" value="NZ_BAAATQ010000237.1"/>
</dbReference>
<evidence type="ECO:0000256" key="1">
    <source>
        <dbReference type="SAM" id="MobiDB-lite"/>
    </source>
</evidence>
<feature type="signal peptide" evidence="2">
    <location>
        <begin position="1"/>
        <end position="24"/>
    </location>
</feature>
<name>A0A562I8B3_MICOL</name>
<comment type="caution">
    <text evidence="3">The sequence shown here is derived from an EMBL/GenBank/DDBJ whole genome shotgun (WGS) entry which is preliminary data.</text>
</comment>
<gene>
    <name evidence="3" type="ORF">JD77_01863</name>
</gene>
<feature type="compositionally biased region" description="Low complexity" evidence="1">
    <location>
        <begin position="63"/>
        <end position="76"/>
    </location>
</feature>
<dbReference type="Proteomes" id="UP000319825">
    <property type="component" value="Unassembled WGS sequence"/>
</dbReference>
<keyword evidence="4" id="KW-1185">Reference proteome</keyword>